<dbReference type="SUPFAM" id="SSF53807">
    <property type="entry name" value="Helical backbone' metal receptor"/>
    <property type="match status" value="1"/>
</dbReference>
<dbReference type="Gene3D" id="3.40.50.1980">
    <property type="entry name" value="Nitrogenase molybdenum iron protein domain"/>
    <property type="match status" value="2"/>
</dbReference>
<dbReference type="GO" id="GO:0071281">
    <property type="term" value="P:cellular response to iron ion"/>
    <property type="evidence" value="ECO:0007669"/>
    <property type="project" value="TreeGrafter"/>
</dbReference>
<sequence>MEIGQVKWKNVRLYRVAVGLSLTILAVGLFLGCSQGSASPPNSQAASILSSDISSEATSSHRKAADGTRTITDMMGNRITVPDEIRRVYCSSPIGTDFLYTLAPETLLGWSWAMSDEEKKYILSPYKDLPVLGGNMAGQNSINTETVIKLKPDIILDFAHEGQVGEAVKKLSEQTGIPIVEAPSDLDRTEECYRFFGNLINRKDRGDQLADYVRDSLAKTKAACEKVPAGRRMKLYYSESADGLKTDGTDSMHTEVIDFVRAINVVDMKTTAMANGTAVSMEQVLAWNPEVILVNRKMGGDEFLKSVYSDPKWAAVSAVRNKRIYTPVSVPFNWFDRPPSVARVLGVQWLASVLYPDTVKIDLKNEIQKFYQLFYQAEVSGEQAEALLKASGVGP</sequence>
<proteinExistence type="inferred from homology"/>
<organism evidence="3 4">
    <name type="scientific">Caproicibacter fermentans</name>
    <dbReference type="NCBI Taxonomy" id="2576756"/>
    <lineage>
        <taxon>Bacteria</taxon>
        <taxon>Bacillati</taxon>
        <taxon>Bacillota</taxon>
        <taxon>Clostridia</taxon>
        <taxon>Eubacteriales</taxon>
        <taxon>Acutalibacteraceae</taxon>
        <taxon>Caproicibacter</taxon>
    </lineage>
</organism>
<protein>
    <recommendedName>
        <fullName evidence="2">Fe/B12 periplasmic-binding domain-containing protein</fullName>
    </recommendedName>
</protein>
<evidence type="ECO:0000259" key="2">
    <source>
        <dbReference type="PROSITE" id="PS50983"/>
    </source>
</evidence>
<dbReference type="Pfam" id="PF01497">
    <property type="entry name" value="Peripla_BP_2"/>
    <property type="match status" value="1"/>
</dbReference>
<feature type="domain" description="Fe/B12 periplasmic-binding" evidence="2">
    <location>
        <begin position="87"/>
        <end position="358"/>
    </location>
</feature>
<reference evidence="3 4" key="1">
    <citation type="submission" date="2019-09" db="EMBL/GenBank/DDBJ databases">
        <title>Genome sequence of Clostridium sp. EA1.</title>
        <authorList>
            <person name="Poehlein A."/>
            <person name="Bengelsdorf F.R."/>
            <person name="Daniel R."/>
        </authorList>
    </citation>
    <scope>NUCLEOTIDE SEQUENCE [LARGE SCALE GENOMIC DNA]</scope>
    <source>
        <strain evidence="3 4">EA1</strain>
    </source>
</reference>
<dbReference type="InterPro" id="IPR050902">
    <property type="entry name" value="ABC_Transporter_SBP"/>
</dbReference>
<dbReference type="RefSeq" id="WP_156990191.1">
    <property type="nucleotide sequence ID" value="NZ_VWXL01000047.1"/>
</dbReference>
<gene>
    <name evidence="3" type="ORF">CAFE_13910</name>
</gene>
<evidence type="ECO:0000313" key="3">
    <source>
        <dbReference type="EMBL" id="MVB10693.1"/>
    </source>
</evidence>
<comment type="caution">
    <text evidence="3">The sequence shown here is derived from an EMBL/GenBank/DDBJ whole genome shotgun (WGS) entry which is preliminary data.</text>
</comment>
<dbReference type="Proteomes" id="UP000469440">
    <property type="component" value="Unassembled WGS sequence"/>
</dbReference>
<comment type="similarity">
    <text evidence="1">Belongs to the bacterial solute-binding protein 8 family.</text>
</comment>
<accession>A0A6N8HZE2</accession>
<dbReference type="PROSITE" id="PS50983">
    <property type="entry name" value="FE_B12_PBP"/>
    <property type="match status" value="1"/>
</dbReference>
<dbReference type="InterPro" id="IPR002491">
    <property type="entry name" value="ABC_transptr_periplasmic_BD"/>
</dbReference>
<dbReference type="OrthoDB" id="9787830at2"/>
<dbReference type="EMBL" id="VWXL01000047">
    <property type="protein sequence ID" value="MVB10693.1"/>
    <property type="molecule type" value="Genomic_DNA"/>
</dbReference>
<dbReference type="Gene3D" id="1.20.58.2180">
    <property type="match status" value="1"/>
</dbReference>
<keyword evidence="4" id="KW-1185">Reference proteome</keyword>
<evidence type="ECO:0000313" key="4">
    <source>
        <dbReference type="Proteomes" id="UP000469440"/>
    </source>
</evidence>
<dbReference type="PROSITE" id="PS51257">
    <property type="entry name" value="PROKAR_LIPOPROTEIN"/>
    <property type="match status" value="1"/>
</dbReference>
<evidence type="ECO:0000256" key="1">
    <source>
        <dbReference type="ARBA" id="ARBA00008814"/>
    </source>
</evidence>
<dbReference type="AlphaFoldDB" id="A0A6N8HZE2"/>
<name>A0A6N8HZE2_9FIRM</name>
<dbReference type="PANTHER" id="PTHR30535">
    <property type="entry name" value="VITAMIN B12-BINDING PROTEIN"/>
    <property type="match status" value="1"/>
</dbReference>
<dbReference type="PANTHER" id="PTHR30535:SF34">
    <property type="entry name" value="MOLYBDATE-BINDING PROTEIN MOLA"/>
    <property type="match status" value="1"/>
</dbReference>